<dbReference type="PROSITE" id="PS50850">
    <property type="entry name" value="MFS"/>
    <property type="match status" value="1"/>
</dbReference>
<evidence type="ECO:0000256" key="3">
    <source>
        <dbReference type="ARBA" id="ARBA00022989"/>
    </source>
</evidence>
<evidence type="ECO:0000313" key="8">
    <source>
        <dbReference type="Proteomes" id="UP001425155"/>
    </source>
</evidence>
<evidence type="ECO:0000256" key="1">
    <source>
        <dbReference type="ARBA" id="ARBA00004651"/>
    </source>
</evidence>
<reference evidence="7 8" key="1">
    <citation type="submission" date="2024-03" db="EMBL/GenBank/DDBJ databases">
        <title>YIM 134122 draft genome.</title>
        <authorList>
            <person name="Zuo S."/>
            <person name="Xiong L."/>
        </authorList>
    </citation>
    <scope>NUCLEOTIDE SEQUENCE [LARGE SCALE GENOMIC DNA]</scope>
    <source>
        <strain evidence="7 8">YIM 134122</strain>
    </source>
</reference>
<comment type="subcellular location">
    <subcellularLocation>
        <location evidence="1">Cell membrane</location>
        <topology evidence="1">Multi-pass membrane protein</topology>
    </subcellularLocation>
</comment>
<keyword evidence="2 5" id="KW-0812">Transmembrane</keyword>
<organism evidence="7 8">
    <name type="scientific">Leifsonia stereocauli</name>
    <dbReference type="NCBI Taxonomy" id="3134136"/>
    <lineage>
        <taxon>Bacteria</taxon>
        <taxon>Bacillati</taxon>
        <taxon>Actinomycetota</taxon>
        <taxon>Actinomycetes</taxon>
        <taxon>Micrococcales</taxon>
        <taxon>Microbacteriaceae</taxon>
        <taxon>Leifsonia</taxon>
    </lineage>
</organism>
<evidence type="ECO:0000256" key="2">
    <source>
        <dbReference type="ARBA" id="ARBA00022692"/>
    </source>
</evidence>
<name>A0ABU9W2Z6_9MICO</name>
<dbReference type="InterPro" id="IPR052524">
    <property type="entry name" value="MFS_Cyanate_Porter"/>
</dbReference>
<feature type="transmembrane region" description="Helical" evidence="5">
    <location>
        <begin position="49"/>
        <end position="70"/>
    </location>
</feature>
<feature type="transmembrane region" description="Helical" evidence="5">
    <location>
        <begin position="106"/>
        <end position="124"/>
    </location>
</feature>
<comment type="caution">
    <text evidence="7">The sequence shown here is derived from an EMBL/GenBank/DDBJ whole genome shotgun (WGS) entry which is preliminary data.</text>
</comment>
<feature type="transmembrane region" description="Helical" evidence="5">
    <location>
        <begin position="251"/>
        <end position="272"/>
    </location>
</feature>
<evidence type="ECO:0000259" key="6">
    <source>
        <dbReference type="PROSITE" id="PS50850"/>
    </source>
</evidence>
<dbReference type="InterPro" id="IPR011701">
    <property type="entry name" value="MFS"/>
</dbReference>
<keyword evidence="3 5" id="KW-1133">Transmembrane helix</keyword>
<dbReference type="InterPro" id="IPR020846">
    <property type="entry name" value="MFS_dom"/>
</dbReference>
<keyword evidence="4 5" id="KW-0472">Membrane</keyword>
<feature type="transmembrane region" description="Helical" evidence="5">
    <location>
        <begin position="309"/>
        <end position="329"/>
    </location>
</feature>
<protein>
    <submittedName>
        <fullName evidence="7">MFS transporter</fullName>
    </submittedName>
</protein>
<dbReference type="PANTHER" id="PTHR23523:SF2">
    <property type="entry name" value="2-NITROIMIDAZOLE TRANSPORTER"/>
    <property type="match status" value="1"/>
</dbReference>
<feature type="transmembrane region" description="Helical" evidence="5">
    <location>
        <begin position="341"/>
        <end position="364"/>
    </location>
</feature>
<evidence type="ECO:0000256" key="4">
    <source>
        <dbReference type="ARBA" id="ARBA00023136"/>
    </source>
</evidence>
<dbReference type="CDD" id="cd17339">
    <property type="entry name" value="MFS_NIMT_CynX_like"/>
    <property type="match status" value="1"/>
</dbReference>
<dbReference type="Gene3D" id="1.20.1250.20">
    <property type="entry name" value="MFS general substrate transporter like domains"/>
    <property type="match status" value="2"/>
</dbReference>
<dbReference type="Pfam" id="PF07690">
    <property type="entry name" value="MFS_1"/>
    <property type="match status" value="1"/>
</dbReference>
<dbReference type="InterPro" id="IPR036259">
    <property type="entry name" value="MFS_trans_sf"/>
</dbReference>
<feature type="transmembrane region" description="Helical" evidence="5">
    <location>
        <begin position="376"/>
        <end position="398"/>
    </location>
</feature>
<evidence type="ECO:0000313" key="7">
    <source>
        <dbReference type="EMBL" id="MEN1946370.1"/>
    </source>
</evidence>
<feature type="transmembrane region" description="Helical" evidence="5">
    <location>
        <begin position="217"/>
        <end position="239"/>
    </location>
</feature>
<proteinExistence type="predicted"/>
<evidence type="ECO:0000256" key="5">
    <source>
        <dbReference type="SAM" id="Phobius"/>
    </source>
</evidence>
<sequence>MTTTQQRPLWAGRTLALLGILLVALDLRTAVAALSPIVDEINAELALTPTIIGVLGMLPPVCFAVFGILSPVFTRRFGLERVLIAAIIAMVVGHLARGFAPNAVLLLVGSAITFAGLGVGNVLLPPLVKKYFPDRVGLVTSVYVTLLSFSTFIPALVAVPVADSAGWRVSLGMWAIFAFAALIPWVALVVRHRTGSADPQPEHAEATLMGRVWHSSIAWALAVVFAVSSLNAYAMFAWLPSLLDDTAGTTPAQAGALLSLFAAMGLPAGLLIPWLATRMRNVGILVYAGVVFFLVGYLGLLLIPATATWLWVAFAGAGPLLFPLALVLINLRTRTHAGSVALSGFVQGIGYTIGAIGPLVVGILHETSGGWTVPLVFLMVTAVAGAFAGVVVARPHLLEDAHERRQRRRSE</sequence>
<feature type="transmembrane region" description="Helical" evidence="5">
    <location>
        <begin position="82"/>
        <end position="100"/>
    </location>
</feature>
<dbReference type="Proteomes" id="UP001425155">
    <property type="component" value="Unassembled WGS sequence"/>
</dbReference>
<accession>A0ABU9W2Z6</accession>
<gene>
    <name evidence="7" type="ORF">WJX64_07430</name>
</gene>
<dbReference type="SUPFAM" id="SSF103473">
    <property type="entry name" value="MFS general substrate transporter"/>
    <property type="match status" value="1"/>
</dbReference>
<feature type="transmembrane region" description="Helical" evidence="5">
    <location>
        <begin position="171"/>
        <end position="190"/>
    </location>
</feature>
<dbReference type="RefSeq" id="WP_342112816.1">
    <property type="nucleotide sequence ID" value="NZ_JBCAUN010000001.1"/>
</dbReference>
<dbReference type="EMBL" id="JBCLVG010000001">
    <property type="protein sequence ID" value="MEN1946370.1"/>
    <property type="molecule type" value="Genomic_DNA"/>
</dbReference>
<feature type="transmembrane region" description="Helical" evidence="5">
    <location>
        <begin position="284"/>
        <end position="303"/>
    </location>
</feature>
<dbReference type="PANTHER" id="PTHR23523">
    <property type="match status" value="1"/>
</dbReference>
<feature type="domain" description="Major facilitator superfamily (MFS) profile" evidence="6">
    <location>
        <begin position="12"/>
        <end position="396"/>
    </location>
</feature>
<keyword evidence="8" id="KW-1185">Reference proteome</keyword>
<feature type="transmembrane region" description="Helical" evidence="5">
    <location>
        <begin position="136"/>
        <end position="159"/>
    </location>
</feature>